<reference evidence="3" key="1">
    <citation type="journal article" date="2020" name="Stud. Mycol.">
        <title>101 Dothideomycetes genomes: a test case for predicting lifestyles and emergence of pathogens.</title>
        <authorList>
            <person name="Haridas S."/>
            <person name="Albert R."/>
            <person name="Binder M."/>
            <person name="Bloem J."/>
            <person name="Labutti K."/>
            <person name="Salamov A."/>
            <person name="Andreopoulos B."/>
            <person name="Baker S."/>
            <person name="Barry K."/>
            <person name="Bills G."/>
            <person name="Bluhm B."/>
            <person name="Cannon C."/>
            <person name="Castanera R."/>
            <person name="Culley D."/>
            <person name="Daum C."/>
            <person name="Ezra D."/>
            <person name="Gonzalez J."/>
            <person name="Henrissat B."/>
            <person name="Kuo A."/>
            <person name="Liang C."/>
            <person name="Lipzen A."/>
            <person name="Lutzoni F."/>
            <person name="Magnuson J."/>
            <person name="Mondo S."/>
            <person name="Nolan M."/>
            <person name="Ohm R."/>
            <person name="Pangilinan J."/>
            <person name="Park H.-J."/>
            <person name="Ramirez L."/>
            <person name="Alfaro M."/>
            <person name="Sun H."/>
            <person name="Tritt A."/>
            <person name="Yoshinaga Y."/>
            <person name="Zwiers L.-H."/>
            <person name="Turgeon B."/>
            <person name="Goodwin S."/>
            <person name="Spatafora J."/>
            <person name="Crous P."/>
            <person name="Grigoriev I."/>
        </authorList>
    </citation>
    <scope>NUCLEOTIDE SEQUENCE</scope>
    <source>
        <strain evidence="3">CBS 130266</strain>
    </source>
</reference>
<name>A0A9P4NN77_9PEZI</name>
<dbReference type="InterPro" id="IPR057678">
    <property type="entry name" value="DUF7918"/>
</dbReference>
<evidence type="ECO:0000313" key="4">
    <source>
        <dbReference type="Proteomes" id="UP000800235"/>
    </source>
</evidence>
<organism evidence="3 4">
    <name type="scientific">Tothia fuscella</name>
    <dbReference type="NCBI Taxonomy" id="1048955"/>
    <lineage>
        <taxon>Eukaryota</taxon>
        <taxon>Fungi</taxon>
        <taxon>Dikarya</taxon>
        <taxon>Ascomycota</taxon>
        <taxon>Pezizomycotina</taxon>
        <taxon>Dothideomycetes</taxon>
        <taxon>Pleosporomycetidae</taxon>
        <taxon>Venturiales</taxon>
        <taxon>Cylindrosympodiaceae</taxon>
        <taxon>Tothia</taxon>
    </lineage>
</organism>
<dbReference type="Pfam" id="PF25534">
    <property type="entry name" value="DUF7918"/>
    <property type="match status" value="1"/>
</dbReference>
<dbReference type="Proteomes" id="UP000800235">
    <property type="component" value="Unassembled WGS sequence"/>
</dbReference>
<protein>
    <recommendedName>
        <fullName evidence="2">DUF7918 domain-containing protein</fullName>
    </recommendedName>
</protein>
<sequence>MVHTEAGLVVYINSLDRNVAYEEYFPPGVERDGTANSAIIEVAPGDRFSIIIQTTEDWEWHRTEGLQTRMIADDGSIIQDHYEPEEHYGLGTQVVEGNSGYFRILDDEGEEKWYHAGFKFDKVQEATNGTETVRTAGGNIERLGQIVLKYRLVKESDEAVVEINWEGVKSTSYPRTATKEGIKKRKLCVAPIDLNTPISRPVPIEGCRSIQHENGVWNSITFHYRTNAQIKKQLGENPGPANRPRPYLPPTPIGLVGTWKPFEDTGFYRPYMEANGVTPCERVEKRDNQKTIYPSFDDAAKKTQDLTHAPNGCHALSNTPKETHALLDTANNAQTMSLTPYVQSGIGEKGPKPQKSHSTPNDYFELLLPPTFPPSPQRPPIPLEFMTGPHYFATLEAKRTGEGTLDADQTLVGTETSIEASESATAAPQEPKSDDVASPPQEIGVETVPTSTLKPEKALAPENRSVSRISSRSTGRKRNRPSHPHSDSEEDELPFNYDSMSNPTMQLAWRRKENFYEHQQDFFRQVEKDRLIFNAFQERQKLIRSDREKDEKLIRAGREKDDELAKVKRRKREQETKFKKEDEKLQVRMAMRKLEKKGKIAPGTQIDQSRHFNEDEFALPDSRHFNEDQFALP</sequence>
<proteinExistence type="predicted"/>
<gene>
    <name evidence="3" type="ORF">EJ08DRAFT_699237</name>
</gene>
<dbReference type="EMBL" id="MU007056">
    <property type="protein sequence ID" value="KAF2428046.1"/>
    <property type="molecule type" value="Genomic_DNA"/>
</dbReference>
<keyword evidence="4" id="KW-1185">Reference proteome</keyword>
<feature type="compositionally biased region" description="Basic residues" evidence="1">
    <location>
        <begin position="474"/>
        <end position="483"/>
    </location>
</feature>
<evidence type="ECO:0000256" key="1">
    <source>
        <dbReference type="SAM" id="MobiDB-lite"/>
    </source>
</evidence>
<accession>A0A9P4NN77</accession>
<feature type="domain" description="DUF7918" evidence="2">
    <location>
        <begin position="22"/>
        <end position="231"/>
    </location>
</feature>
<feature type="compositionally biased region" description="Polar residues" evidence="1">
    <location>
        <begin position="464"/>
        <end position="473"/>
    </location>
</feature>
<dbReference type="AlphaFoldDB" id="A0A9P4NN77"/>
<feature type="region of interest" description="Disordered" evidence="1">
    <location>
        <begin position="594"/>
        <end position="633"/>
    </location>
</feature>
<comment type="caution">
    <text evidence="3">The sequence shown here is derived from an EMBL/GenBank/DDBJ whole genome shotgun (WGS) entry which is preliminary data.</text>
</comment>
<feature type="region of interest" description="Disordered" evidence="1">
    <location>
        <begin position="416"/>
        <end position="499"/>
    </location>
</feature>
<evidence type="ECO:0000313" key="3">
    <source>
        <dbReference type="EMBL" id="KAF2428046.1"/>
    </source>
</evidence>
<evidence type="ECO:0000259" key="2">
    <source>
        <dbReference type="Pfam" id="PF25534"/>
    </source>
</evidence>
<feature type="compositionally biased region" description="Low complexity" evidence="1">
    <location>
        <begin position="416"/>
        <end position="427"/>
    </location>
</feature>